<evidence type="ECO:0000313" key="3">
    <source>
        <dbReference type="EMBL" id="MEG3614742.1"/>
    </source>
</evidence>
<dbReference type="Proteomes" id="UP001310387">
    <property type="component" value="Unassembled WGS sequence"/>
</dbReference>
<proteinExistence type="predicted"/>
<name>A0ABU7Z5I4_9MICO</name>
<dbReference type="RefSeq" id="WP_332901499.1">
    <property type="nucleotide sequence ID" value="NZ_JBAGLP010000116.1"/>
</dbReference>
<reference evidence="3" key="2">
    <citation type="submission" date="2024-02" db="EMBL/GenBank/DDBJ databases">
        <authorList>
            <person name="Prathaban M."/>
            <person name="Mythili R."/>
            <person name="Sharmila Devi N."/>
            <person name="Sobanaa M."/>
            <person name="Prathiviraj R."/>
            <person name="Selvin J."/>
        </authorList>
    </citation>
    <scope>NUCLEOTIDE SEQUENCE</scope>
    <source>
        <strain evidence="3">MP1014</strain>
    </source>
</reference>
<keyword evidence="2" id="KW-1133">Transmembrane helix</keyword>
<keyword evidence="4" id="KW-1185">Reference proteome</keyword>
<evidence type="ECO:0000256" key="1">
    <source>
        <dbReference type="SAM" id="MobiDB-lite"/>
    </source>
</evidence>
<comment type="caution">
    <text evidence="3">The sequence shown here is derived from an EMBL/GenBank/DDBJ whole genome shotgun (WGS) entry which is preliminary data.</text>
</comment>
<gene>
    <name evidence="3" type="ORF">V5O49_06355</name>
</gene>
<keyword evidence="2" id="KW-0812">Transmembrane</keyword>
<keyword evidence="2" id="KW-0472">Membrane</keyword>
<evidence type="ECO:0000256" key="2">
    <source>
        <dbReference type="SAM" id="Phobius"/>
    </source>
</evidence>
<dbReference type="EMBL" id="JBAGLP010000116">
    <property type="protein sequence ID" value="MEG3614742.1"/>
    <property type="molecule type" value="Genomic_DNA"/>
</dbReference>
<evidence type="ECO:0000313" key="4">
    <source>
        <dbReference type="Proteomes" id="UP001310387"/>
    </source>
</evidence>
<feature type="region of interest" description="Disordered" evidence="1">
    <location>
        <begin position="273"/>
        <end position="297"/>
    </location>
</feature>
<organism evidence="3 4">
    <name type="scientific">Isoptericola haloaureus</name>
    <dbReference type="NCBI Taxonomy" id="1542902"/>
    <lineage>
        <taxon>Bacteria</taxon>
        <taxon>Bacillati</taxon>
        <taxon>Actinomycetota</taxon>
        <taxon>Actinomycetes</taxon>
        <taxon>Micrococcales</taxon>
        <taxon>Promicromonosporaceae</taxon>
        <taxon>Isoptericola</taxon>
    </lineage>
</organism>
<sequence length="297" mass="30333">MSHDLSTTQPRRSGAARVLLALGLAVGVLMVVWGALHVIDWALSETRTSQESYDPVGQVELVADGDVTVRADDGATDVSVEVVSRGGLATPEYTVSTGDGSLVLENTCPDRVWWSWTCAGELHAVVPADTVVRVDTANGEVRAEGPAGAVDLRTSNGDVVATDLGGSLEARTSNGEIEATRVGGDVDAQTSNGRIDVADVGGGAVARSSNGDVELRDVGGDAEARTSNGEIDVAGAGGDVFARTSNGNVTVVGDGEPVALTIETSNGQQIIEGPTDPAASRSVEIHSSNGDVAYRAP</sequence>
<evidence type="ECO:0008006" key="5">
    <source>
        <dbReference type="Google" id="ProtNLM"/>
    </source>
</evidence>
<reference evidence="3" key="1">
    <citation type="journal article" date="2024" name="Antonie Van Leeuwenhoek">
        <title>Isoptericola haloaureus sp. nov., a dimorphic actinobacterium isolated from mangrove sediments of southeast India, implicating biosaline agricultural significance through nitrogen fixation and salt tolerance genes.</title>
        <authorList>
            <person name="Prathaban M."/>
            <person name="Prathiviraj R."/>
            <person name="Ravichandran M."/>
            <person name="Natarajan S.D."/>
            <person name="Sobanaa M."/>
            <person name="Hari Krishna Kumar S."/>
            <person name="Chandrasekar V."/>
            <person name="Selvin J."/>
        </authorList>
    </citation>
    <scope>NUCLEOTIDE SEQUENCE</scope>
    <source>
        <strain evidence="3">MP1014</strain>
    </source>
</reference>
<protein>
    <recommendedName>
        <fullName evidence="5">Adhesin</fullName>
    </recommendedName>
</protein>
<feature type="transmembrane region" description="Helical" evidence="2">
    <location>
        <begin position="18"/>
        <end position="39"/>
    </location>
</feature>
<accession>A0ABU7Z5I4</accession>